<keyword evidence="12" id="KW-0393">Immunoglobulin domain</keyword>
<evidence type="ECO:0000256" key="1">
    <source>
        <dbReference type="ARBA" id="ARBA00002230"/>
    </source>
</evidence>
<evidence type="ECO:0000256" key="15">
    <source>
        <dbReference type="SAM" id="Phobius"/>
    </source>
</evidence>
<sequence length="385" mass="43420">MGMLSILVTVGLLCTATASAEVMEVTQPAMVLANRQGVASLVCKYKHIGNAKEIRVTLLRQKGNQFTEICASTYTTEFKTFSVEEVIQCHVSPGQNNVTLTLAGLQVNDTGLYICKMERMYPPPYFMNKGNGTHIYVIDPEPCPDTAIYLWVLGATASGFFLYSVIISAILVGKAIKRRRCLTTGVYVKMPSEKLQKKVIPFHITDQPHNSDPQVMVEFENGAFKFTFPNPKNVSEFSMTLFKGKEKKEICTFFLSETNAIPKSNVTYCEIENSNSSTTFILKNLERKHIDIYTYCLEIFLPPPYIDCRLTETYLYIQDKEDCFSLGQESWIIIGLIIFALISCVCSVVTCCLRNKNQRYDSNSHEYNSEYMPMAAVNAAKKPRI</sequence>
<keyword evidence="11" id="KW-0325">Glycoprotein</keyword>
<evidence type="ECO:0000256" key="14">
    <source>
        <dbReference type="ARBA" id="ARBA00049688"/>
    </source>
</evidence>
<evidence type="ECO:0000256" key="9">
    <source>
        <dbReference type="ARBA" id="ARBA00023136"/>
    </source>
</evidence>
<comment type="subunit">
    <text evidence="14">Homodimer; disulfide-linked. Interacts with ICOSLG. Interacts with PIK3R1. Interacts with TBK1; this interaction is critical for the maturation of T follicular regulatory cells.</text>
</comment>
<name>A0ABQ9CWX4_9PASS</name>
<dbReference type="SMART" id="SM00409">
    <property type="entry name" value="IG"/>
    <property type="match status" value="1"/>
</dbReference>
<dbReference type="Pfam" id="PF07686">
    <property type="entry name" value="V-set"/>
    <property type="match status" value="1"/>
</dbReference>
<dbReference type="Gene3D" id="2.60.40.10">
    <property type="entry name" value="Immunoglobulins"/>
    <property type="match status" value="2"/>
</dbReference>
<keyword evidence="8 15" id="KW-1133">Transmembrane helix</keyword>
<dbReference type="InterPro" id="IPR003599">
    <property type="entry name" value="Ig_sub"/>
</dbReference>
<evidence type="ECO:0000256" key="13">
    <source>
        <dbReference type="ARBA" id="ARBA00032097"/>
    </source>
</evidence>
<evidence type="ECO:0000259" key="18">
    <source>
        <dbReference type="SMART" id="SM00409"/>
    </source>
</evidence>
<keyword evidence="10" id="KW-1015">Disulfide bond</keyword>
<dbReference type="PANTHER" id="PTHR20904:SF0">
    <property type="entry name" value="INDUCIBLE T-CELL COSTIMULATOR"/>
    <property type="match status" value="1"/>
</dbReference>
<dbReference type="PANTHER" id="PTHR20904">
    <property type="entry name" value="INDUCIBLE T-CELL COSTIMULATOR ICOS"/>
    <property type="match status" value="1"/>
</dbReference>
<comment type="subcellular location">
    <subcellularLocation>
        <location evidence="2">Cell membrane</location>
        <topology evidence="2">Single-pass type I membrane protein</topology>
    </subcellularLocation>
</comment>
<evidence type="ECO:0000256" key="4">
    <source>
        <dbReference type="ARBA" id="ARBA00019739"/>
    </source>
</evidence>
<dbReference type="Proteomes" id="UP001145742">
    <property type="component" value="Unassembled WGS sequence"/>
</dbReference>
<keyword evidence="9 15" id="KW-0472">Membrane</keyword>
<accession>A0ABQ9CWX4</accession>
<evidence type="ECO:0000313" key="19">
    <source>
        <dbReference type="EMBL" id="KAJ7408047.1"/>
    </source>
</evidence>
<dbReference type="PRINTS" id="PR01720">
    <property type="entry name" value="CTLANTIGEN4"/>
</dbReference>
<dbReference type="SUPFAM" id="SSF48726">
    <property type="entry name" value="Immunoglobulin"/>
    <property type="match status" value="1"/>
</dbReference>
<protein>
    <recommendedName>
        <fullName evidence="3">Cytotoxic T-lymphocyte protein 4</fullName>
    </recommendedName>
    <alternativeName>
        <fullName evidence="13">Cytotoxic T-lymphocyte-associated antigen 4</fullName>
    </alternativeName>
    <alternativeName>
        <fullName evidence="4">Inducible T-cell costimulator</fullName>
    </alternativeName>
</protein>
<evidence type="ECO:0000256" key="7">
    <source>
        <dbReference type="ARBA" id="ARBA00022729"/>
    </source>
</evidence>
<comment type="caution">
    <text evidence="19">The sequence shown here is derived from an EMBL/GenBank/DDBJ whole genome shotgun (WGS) entry which is preliminary data.</text>
</comment>
<evidence type="ECO:0000256" key="10">
    <source>
        <dbReference type="ARBA" id="ARBA00023157"/>
    </source>
</evidence>
<dbReference type="InterPro" id="IPR036179">
    <property type="entry name" value="Ig-like_dom_sf"/>
</dbReference>
<evidence type="ECO:0000256" key="8">
    <source>
        <dbReference type="ARBA" id="ARBA00022989"/>
    </source>
</evidence>
<feature type="transmembrane region" description="Helical" evidence="15">
    <location>
        <begin position="330"/>
        <end position="350"/>
    </location>
</feature>
<dbReference type="InterPro" id="IPR008096">
    <property type="entry name" value="CTLA4"/>
</dbReference>
<keyword evidence="6 15" id="KW-0812">Transmembrane</keyword>
<evidence type="ECO:0000256" key="2">
    <source>
        <dbReference type="ARBA" id="ARBA00004251"/>
    </source>
</evidence>
<keyword evidence="7 16" id="KW-0732">Signal</keyword>
<dbReference type="EMBL" id="WHWB01034567">
    <property type="protein sequence ID" value="KAJ7408047.1"/>
    <property type="molecule type" value="Genomic_DNA"/>
</dbReference>
<gene>
    <name evidence="19" type="ORF">WISP_122953</name>
</gene>
<dbReference type="InterPro" id="IPR013106">
    <property type="entry name" value="Ig_V-set"/>
</dbReference>
<evidence type="ECO:0000256" key="12">
    <source>
        <dbReference type="ARBA" id="ARBA00023319"/>
    </source>
</evidence>
<feature type="domain" description="Immunoglobulin" evidence="18">
    <location>
        <begin position="28"/>
        <end position="138"/>
    </location>
</feature>
<evidence type="ECO:0000256" key="16">
    <source>
        <dbReference type="SAM" id="SignalP"/>
    </source>
</evidence>
<reference evidence="19" key="1">
    <citation type="submission" date="2019-10" db="EMBL/GenBank/DDBJ databases">
        <authorList>
            <person name="Soares A.E.R."/>
            <person name="Aleixo A."/>
            <person name="Schneider P."/>
            <person name="Miyaki C.Y."/>
            <person name="Schneider M.P."/>
            <person name="Mello C."/>
            <person name="Vasconcelos A.T.R."/>
        </authorList>
    </citation>
    <scope>NUCLEOTIDE SEQUENCE</scope>
    <source>
        <tissue evidence="19">Muscle</tissue>
    </source>
</reference>
<evidence type="ECO:0000256" key="11">
    <source>
        <dbReference type="ARBA" id="ARBA00023180"/>
    </source>
</evidence>
<dbReference type="Pfam" id="PF15910">
    <property type="entry name" value="V-set_2"/>
    <property type="match status" value="1"/>
</dbReference>
<evidence type="ECO:0000256" key="6">
    <source>
        <dbReference type="ARBA" id="ARBA00022692"/>
    </source>
</evidence>
<keyword evidence="20" id="KW-1185">Reference proteome</keyword>
<evidence type="ECO:0000256" key="5">
    <source>
        <dbReference type="ARBA" id="ARBA00022475"/>
    </source>
</evidence>
<organism evidence="19 20">
    <name type="scientific">Willisornis vidua</name>
    <name type="common">Xingu scale-backed antbird</name>
    <dbReference type="NCBI Taxonomy" id="1566151"/>
    <lineage>
        <taxon>Eukaryota</taxon>
        <taxon>Metazoa</taxon>
        <taxon>Chordata</taxon>
        <taxon>Craniata</taxon>
        <taxon>Vertebrata</taxon>
        <taxon>Euteleostomi</taxon>
        <taxon>Archelosauria</taxon>
        <taxon>Archosauria</taxon>
        <taxon>Dinosauria</taxon>
        <taxon>Saurischia</taxon>
        <taxon>Theropoda</taxon>
        <taxon>Coelurosauria</taxon>
        <taxon>Aves</taxon>
        <taxon>Neognathae</taxon>
        <taxon>Neoaves</taxon>
        <taxon>Telluraves</taxon>
        <taxon>Australaves</taxon>
        <taxon>Passeriformes</taxon>
        <taxon>Thamnophilidae</taxon>
        <taxon>Willisornis</taxon>
    </lineage>
</organism>
<comment type="function">
    <text evidence="1">Inhibitory receptor acting as a major negative regulator of T-cell responses. The affinity of CTLA4 for its natural B7 family ligands, CD80 and CD86, is considerably stronger than the affinity of their cognate stimulatory coreceptor CD28.</text>
</comment>
<keyword evidence="5" id="KW-1003">Cell membrane</keyword>
<dbReference type="InterPro" id="IPR013783">
    <property type="entry name" value="Ig-like_fold"/>
</dbReference>
<feature type="domain" description="Immunoglobulin V-set" evidence="17">
    <location>
        <begin position="38"/>
        <end position="117"/>
    </location>
</feature>
<proteinExistence type="predicted"/>
<evidence type="ECO:0000313" key="20">
    <source>
        <dbReference type="Proteomes" id="UP001145742"/>
    </source>
</evidence>
<dbReference type="InterPro" id="IPR039943">
    <property type="entry name" value="ICOS"/>
</dbReference>
<feature type="chain" id="PRO_5046773496" description="Cytotoxic T-lymphocyte protein 4" evidence="16">
    <location>
        <begin position="21"/>
        <end position="385"/>
    </location>
</feature>
<dbReference type="SMART" id="SM00406">
    <property type="entry name" value="IGv"/>
    <property type="match status" value="1"/>
</dbReference>
<feature type="transmembrane region" description="Helical" evidence="15">
    <location>
        <begin position="148"/>
        <end position="172"/>
    </location>
</feature>
<feature type="signal peptide" evidence="16">
    <location>
        <begin position="1"/>
        <end position="20"/>
    </location>
</feature>
<evidence type="ECO:0000259" key="17">
    <source>
        <dbReference type="SMART" id="SM00406"/>
    </source>
</evidence>
<evidence type="ECO:0000256" key="3">
    <source>
        <dbReference type="ARBA" id="ARBA00016331"/>
    </source>
</evidence>